<comment type="caution">
    <text evidence="5">The sequence shown here is derived from an EMBL/GenBank/DDBJ whole genome shotgun (WGS) entry which is preliminary data.</text>
</comment>
<feature type="domain" description="PDZ" evidence="4">
    <location>
        <begin position="162"/>
        <end position="243"/>
    </location>
</feature>
<name>A0ABU7BXA6_9TELE</name>
<evidence type="ECO:0000256" key="2">
    <source>
        <dbReference type="ARBA" id="ARBA00022475"/>
    </source>
</evidence>
<dbReference type="InterPro" id="IPR041489">
    <property type="entry name" value="PDZ_6"/>
</dbReference>
<comment type="subcellular location">
    <subcellularLocation>
        <location evidence="1">Cell membrane</location>
    </subcellularLocation>
</comment>
<dbReference type="SMART" id="SM00228">
    <property type="entry name" value="PDZ"/>
    <property type="match status" value="4"/>
</dbReference>
<dbReference type="Gene3D" id="2.30.42.10">
    <property type="match status" value="4"/>
</dbReference>
<feature type="domain" description="PDZ" evidence="4">
    <location>
        <begin position="395"/>
        <end position="478"/>
    </location>
</feature>
<dbReference type="InterPro" id="IPR001478">
    <property type="entry name" value="PDZ"/>
</dbReference>
<sequence>MPFTSCVLCFYGVLEVIMWTEKFTFDPKEGIDNPALVITDCTDSVWIPRPRLCVLKREEGDTYGFNLRVERGSNGHVIRNVASGGIAARSGLRDGDRLLEVNNCYVDDVPHPEVARKIKLSGQQLCLLVLDGEEYEQAVAGSQDLRLLSGTLDEEPCKPPRLCHITKDPSSGLGISFTALEGEKGRFSVNLVKGGAAEKAGVHKGDHLVWMNGAMVSHLTHSALNRMMKKCGNSITILVIDSESEKIYMQRKIPILPAMAVPHKLPFRARKLHLISGPEGYGFLLRMEKTLSGNTYHFLREIDSGSPAERAGVQDGEVLLEVNRESVDSLGHNEIVERVKKSGKQVFLTTITQCGLGFYNQLGLSPLLFCDGEATEKETENIVDVQLSPDTNNGSSKLCTVKKGPLGYDFHLDSFLQRPGTFISEVASGGSGQRAGLVLGDVVLEVDGKNVEEKYLDDVITLVKNGGSCLSLLVMDQISYEKKKEKDRTASNITNREQEEDFEISFL</sequence>
<keyword evidence="2" id="KW-1003">Cell membrane</keyword>
<dbReference type="SUPFAM" id="SSF50156">
    <property type="entry name" value="PDZ domain-like"/>
    <property type="match status" value="4"/>
</dbReference>
<dbReference type="CDD" id="cd06768">
    <property type="entry name" value="PDZ_NHERF-like"/>
    <property type="match status" value="4"/>
</dbReference>
<dbReference type="InterPro" id="IPR036034">
    <property type="entry name" value="PDZ_sf"/>
</dbReference>
<protein>
    <recommendedName>
        <fullName evidence="4">PDZ domain-containing protein</fullName>
    </recommendedName>
</protein>
<dbReference type="InterPro" id="IPR051067">
    <property type="entry name" value="NHER"/>
</dbReference>
<keyword evidence="3" id="KW-0677">Repeat</keyword>
<keyword evidence="2" id="KW-0472">Membrane</keyword>
<evidence type="ECO:0000259" key="4">
    <source>
        <dbReference type="PROSITE" id="PS50106"/>
    </source>
</evidence>
<accession>A0ABU7BXA6</accession>
<dbReference type="PROSITE" id="PS50106">
    <property type="entry name" value="PDZ"/>
    <property type="match status" value="4"/>
</dbReference>
<evidence type="ECO:0000256" key="1">
    <source>
        <dbReference type="ARBA" id="ARBA00004236"/>
    </source>
</evidence>
<gene>
    <name evidence="5" type="ORF">ATANTOWER_007683</name>
</gene>
<feature type="domain" description="PDZ" evidence="4">
    <location>
        <begin position="271"/>
        <end position="354"/>
    </location>
</feature>
<dbReference type="Pfam" id="PF00595">
    <property type="entry name" value="PDZ"/>
    <property type="match status" value="3"/>
</dbReference>
<evidence type="ECO:0000313" key="5">
    <source>
        <dbReference type="EMBL" id="MED6255312.1"/>
    </source>
</evidence>
<proteinExistence type="predicted"/>
<dbReference type="EMBL" id="JAHUTI010070737">
    <property type="protein sequence ID" value="MED6255312.1"/>
    <property type="molecule type" value="Genomic_DNA"/>
</dbReference>
<dbReference type="PANTHER" id="PTHR14191">
    <property type="entry name" value="PDZ DOMAIN CONTAINING PROTEIN"/>
    <property type="match status" value="1"/>
</dbReference>
<reference evidence="5 6" key="1">
    <citation type="submission" date="2021-07" db="EMBL/GenBank/DDBJ databases">
        <authorList>
            <person name="Palmer J.M."/>
        </authorList>
    </citation>
    <scope>NUCLEOTIDE SEQUENCE [LARGE SCALE GENOMIC DNA]</scope>
    <source>
        <strain evidence="5 6">AT_MEX2019</strain>
        <tissue evidence="5">Muscle</tissue>
    </source>
</reference>
<evidence type="ECO:0000313" key="6">
    <source>
        <dbReference type="Proteomes" id="UP001345963"/>
    </source>
</evidence>
<dbReference type="Pfam" id="PF17820">
    <property type="entry name" value="PDZ_6"/>
    <property type="match status" value="1"/>
</dbReference>
<dbReference type="PANTHER" id="PTHR14191:SF20">
    <property type="entry name" value="NA(+)_H(+) EXCHANGE REGULATORY COFACTOR NHE-RF4"/>
    <property type="match status" value="1"/>
</dbReference>
<keyword evidence="6" id="KW-1185">Reference proteome</keyword>
<dbReference type="Proteomes" id="UP001345963">
    <property type="component" value="Unassembled WGS sequence"/>
</dbReference>
<organism evidence="5 6">
    <name type="scientific">Ataeniobius toweri</name>
    <dbReference type="NCBI Taxonomy" id="208326"/>
    <lineage>
        <taxon>Eukaryota</taxon>
        <taxon>Metazoa</taxon>
        <taxon>Chordata</taxon>
        <taxon>Craniata</taxon>
        <taxon>Vertebrata</taxon>
        <taxon>Euteleostomi</taxon>
        <taxon>Actinopterygii</taxon>
        <taxon>Neopterygii</taxon>
        <taxon>Teleostei</taxon>
        <taxon>Neoteleostei</taxon>
        <taxon>Acanthomorphata</taxon>
        <taxon>Ovalentaria</taxon>
        <taxon>Atherinomorphae</taxon>
        <taxon>Cyprinodontiformes</taxon>
        <taxon>Goodeidae</taxon>
        <taxon>Ataeniobius</taxon>
    </lineage>
</organism>
<feature type="domain" description="PDZ" evidence="4">
    <location>
        <begin position="51"/>
        <end position="133"/>
    </location>
</feature>
<evidence type="ECO:0000256" key="3">
    <source>
        <dbReference type="ARBA" id="ARBA00022737"/>
    </source>
</evidence>